<dbReference type="Proteomes" id="UP000031449">
    <property type="component" value="Plasmid unnamed"/>
</dbReference>
<keyword evidence="2" id="KW-1185">Reference proteome</keyword>
<dbReference type="EMBL" id="CP009417">
    <property type="protein sequence ID" value="AJD93024.1"/>
    <property type="molecule type" value="Genomic_DNA"/>
</dbReference>
<accession>A0A0B5AYF3</accession>
<organism evidence="1 2">
    <name type="scientific">Jeotgalibacillus malaysiensis</name>
    <dbReference type="NCBI Taxonomy" id="1508404"/>
    <lineage>
        <taxon>Bacteria</taxon>
        <taxon>Bacillati</taxon>
        <taxon>Bacillota</taxon>
        <taxon>Bacilli</taxon>
        <taxon>Bacillales</taxon>
        <taxon>Caryophanaceae</taxon>
        <taxon>Jeotgalibacillus</taxon>
    </lineage>
</organism>
<dbReference type="AlphaFoldDB" id="A0A0B5AYF3"/>
<sequence length="69" mass="7970">MAMYFREHRGSFEASMETIREIQSVTELGNVTVKDYGFDKRLNSPSKLVLKDGMPIGYITEKDKVVKKR</sequence>
<evidence type="ECO:0000313" key="2">
    <source>
        <dbReference type="Proteomes" id="UP000031449"/>
    </source>
</evidence>
<protein>
    <submittedName>
        <fullName evidence="1">Uncharacterized protein</fullName>
    </submittedName>
</protein>
<dbReference type="BioCyc" id="JESP1508404:G14D9-12990-MONOMER"/>
<reference evidence="1 2" key="1">
    <citation type="submission" date="2014-08" db="EMBL/GenBank/DDBJ databases">
        <title>Complete genome of a marine bacteria Jeotgalibacillus malaysiensis.</title>
        <authorList>
            <person name="Yaakop A.S."/>
            <person name="Chan K.-G."/>
            <person name="Goh K.M."/>
        </authorList>
    </citation>
    <scope>NUCLEOTIDE SEQUENCE [LARGE SCALE GENOMIC DNA]</scope>
    <source>
        <strain evidence="1 2">D5</strain>
        <plasmid evidence="2">Plasmid</plasmid>
    </source>
</reference>
<evidence type="ECO:0000313" key="1">
    <source>
        <dbReference type="EMBL" id="AJD93024.1"/>
    </source>
</evidence>
<geneLocation type="plasmid" evidence="2"/>
<dbReference type="KEGG" id="jeo:JMA_37060"/>
<dbReference type="HOGENOM" id="CLU_2770373_0_0_9"/>
<proteinExistence type="predicted"/>
<gene>
    <name evidence="1" type="ORF">JMA_37060</name>
</gene>
<name>A0A0B5AYF3_9BACL</name>
<keyword evidence="1" id="KW-0614">Plasmid</keyword>